<dbReference type="KEGG" id="vg:28799429"/>
<sequence length="53" mass="6119">MDAKYKAELVYCTGETIVEKEHVPAVMKELEAYNGIFYCDFEMNDLVLIQKAN</sequence>
<evidence type="ECO:0000313" key="1">
    <source>
        <dbReference type="EMBL" id="AMQ66544.1"/>
    </source>
</evidence>
<protein>
    <submittedName>
        <fullName evidence="1">Uncharacterized protein</fullName>
    </submittedName>
</protein>
<reference evidence="1 2" key="1">
    <citation type="submission" date="2016-01" db="EMBL/GenBank/DDBJ databases">
        <title>Isolation and characterization of bacteriophages from East Africa Rift Valley soda lakes.</title>
        <authorList>
            <person name="van Zyl L.J."/>
            <person name="Nemavhulani S."/>
            <person name="Cowan D.A."/>
            <person name="Trindade M.I."/>
        </authorList>
    </citation>
    <scope>NUCLEOTIDE SEQUENCE [LARGE SCALE GENOMIC DNA]</scope>
</reference>
<proteinExistence type="predicted"/>
<organism evidence="1 2">
    <name type="scientific">Bacillus phage Shbh1</name>
    <dbReference type="NCBI Taxonomy" id="1796992"/>
    <lineage>
        <taxon>Viruses</taxon>
        <taxon>Duplodnaviria</taxon>
        <taxon>Heunggongvirae</taxon>
        <taxon>Uroviricota</taxon>
        <taxon>Caudoviricetes</taxon>
        <taxon>Herelleviridae</taxon>
        <taxon>Bastillevirinae</taxon>
        <taxon>Shalavirus</taxon>
        <taxon>Shalavirus Shbh1</taxon>
    </lineage>
</organism>
<dbReference type="RefSeq" id="YP_009275234.1">
    <property type="nucleotide sequence ID" value="NC_030925.1"/>
</dbReference>
<dbReference type="EMBL" id="KU640380">
    <property type="protein sequence ID" value="AMQ66544.1"/>
    <property type="molecule type" value="Genomic_DNA"/>
</dbReference>
<evidence type="ECO:0000313" key="2">
    <source>
        <dbReference type="Proteomes" id="UP000201588"/>
    </source>
</evidence>
<dbReference type="Proteomes" id="UP000201588">
    <property type="component" value="Segment"/>
</dbReference>
<accession>A0A142F187</accession>
<keyword evidence="2" id="KW-1185">Reference proteome</keyword>
<name>A0A142F187_9CAUD</name>
<dbReference type="GeneID" id="28799429"/>